<sequence length="468" mass="52133">MSGPSYLDGLNYHDMVELDLGKLGGAVADWKSTVDGLKKLMEDANSGLLKKSEGARWVGLNADVTREFVKKTAKELADLHKEANAVWSVLDDAHSQLTEIQSSIKSIVEQAKEIKLRVTDNWDGTVKFVYPFAAEGTYSKQDRAVQDEYNRYVNAKMARAIQIDGLVKGALAKMHGGDPYDAGHTRYDSLDDVALDRAMALASLGKDVNPKQRAELRKLWDALSPGLRGQLWDADRVKLMDAGVISPKYKWKPSVKGDPGWALREPTAGDRWNLFEAKSKVAWDKLNGLSHGGQALEHYLSNTGTPVDDLDVDSMLRDDKPMYEDVEWAIVDHQDKWAEQARKELEKSGAQTVTVPVETKGKYFGFGDQDWRDAVGTGTFNVSGAMTAKLNEYGKPEYYLDYQVNVWDRYSQNESEPNWTDPPDPDLAKLQEAGLAEDFDMRGSSSVTHYDYRQPGPDGVYDGPGPKV</sequence>
<dbReference type="RefSeq" id="WP_014180079.1">
    <property type="nucleotide sequence ID" value="NC_016582.1"/>
</dbReference>
<feature type="region of interest" description="Disordered" evidence="1">
    <location>
        <begin position="413"/>
        <end position="468"/>
    </location>
</feature>
<keyword evidence="3" id="KW-1185">Reference proteome</keyword>
<dbReference type="PATRIC" id="fig|749414.3.peg.7721"/>
<proteinExistence type="predicted"/>
<dbReference type="Proteomes" id="UP000000377">
    <property type="component" value="Chromosome"/>
</dbReference>
<dbReference type="HOGENOM" id="CLU_048428_0_0_11"/>
<accession>D7C9B1</accession>
<dbReference type="KEGG" id="sbh:SBI_07509"/>
<dbReference type="EMBL" id="CP002047">
    <property type="protein sequence ID" value="ADI10629.1"/>
    <property type="molecule type" value="Genomic_DNA"/>
</dbReference>
<evidence type="ECO:0000256" key="1">
    <source>
        <dbReference type="SAM" id="MobiDB-lite"/>
    </source>
</evidence>
<evidence type="ECO:0000313" key="2">
    <source>
        <dbReference type="EMBL" id="ADI10629.1"/>
    </source>
</evidence>
<gene>
    <name evidence="2" type="ordered locus">SBI_07509</name>
</gene>
<name>D7C9B1_STRBB</name>
<dbReference type="AlphaFoldDB" id="D7C9B1"/>
<feature type="compositionally biased region" description="Low complexity" evidence="1">
    <location>
        <begin position="455"/>
        <end position="468"/>
    </location>
</feature>
<dbReference type="eggNOG" id="COG5651">
    <property type="taxonomic scope" value="Bacteria"/>
</dbReference>
<reference evidence="2 3" key="1">
    <citation type="journal article" date="2010" name="J. Bacteriol.">
        <title>Genome sequence of the milbemycin-producing bacterium Streptomyces bingchenggensis.</title>
        <authorList>
            <person name="Wang X.J."/>
            <person name="Yan Y.J."/>
            <person name="Zhang B."/>
            <person name="An J."/>
            <person name="Wang J.J."/>
            <person name="Tian J."/>
            <person name="Jiang L."/>
            <person name="Chen Y.H."/>
            <person name="Huang S.X."/>
            <person name="Yin M."/>
            <person name="Zhang J."/>
            <person name="Gao A.L."/>
            <person name="Liu C.X."/>
            <person name="Zhu Z.X."/>
            <person name="Xiang W.S."/>
        </authorList>
    </citation>
    <scope>NUCLEOTIDE SEQUENCE [LARGE SCALE GENOMIC DNA]</scope>
    <source>
        <strain evidence="2 3">BCW-1</strain>
    </source>
</reference>
<evidence type="ECO:0000313" key="3">
    <source>
        <dbReference type="Proteomes" id="UP000000377"/>
    </source>
</evidence>
<organism evidence="2 3">
    <name type="scientific">Streptomyces bingchenggensis (strain BCW-1)</name>
    <dbReference type="NCBI Taxonomy" id="749414"/>
    <lineage>
        <taxon>Bacteria</taxon>
        <taxon>Bacillati</taxon>
        <taxon>Actinomycetota</taxon>
        <taxon>Actinomycetes</taxon>
        <taxon>Kitasatosporales</taxon>
        <taxon>Streptomycetaceae</taxon>
        <taxon>Streptomyces</taxon>
    </lineage>
</organism>
<protein>
    <submittedName>
        <fullName evidence="2">Uncharacterized protein</fullName>
    </submittedName>
</protein>